<dbReference type="AlphaFoldDB" id="A0A5P0ZFA2"/>
<protein>
    <recommendedName>
        <fullName evidence="4 5">Large ribosomal subunit protein bL32</fullName>
    </recommendedName>
</protein>
<evidence type="ECO:0000313" key="8">
    <source>
        <dbReference type="EMBL" id="MQS51737.1"/>
    </source>
</evidence>
<feature type="compositionally biased region" description="Basic residues" evidence="6">
    <location>
        <begin position="1"/>
        <end position="20"/>
    </location>
</feature>
<feature type="region of interest" description="Disordered" evidence="6">
    <location>
        <begin position="1"/>
        <end position="21"/>
    </location>
</feature>
<dbReference type="EMBL" id="VDFM01000001">
    <property type="protein sequence ID" value="MQS51737.1"/>
    <property type="molecule type" value="Genomic_DNA"/>
</dbReference>
<gene>
    <name evidence="5 8" type="primary">rpmF</name>
    <name evidence="8" type="ORF">FHL02_01755</name>
    <name evidence="7" type="ORF">FHL03_01495</name>
</gene>
<dbReference type="InterPro" id="IPR002677">
    <property type="entry name" value="Ribosomal_bL32"/>
</dbReference>
<dbReference type="InterPro" id="IPR011332">
    <property type="entry name" value="Ribosomal_zn-bd"/>
</dbReference>
<keyword evidence="10" id="KW-1185">Reference proteome</keyword>
<dbReference type="PANTHER" id="PTHR35534">
    <property type="entry name" value="50S RIBOSOMAL PROTEIN L32"/>
    <property type="match status" value="1"/>
</dbReference>
<keyword evidence="2 5" id="KW-0689">Ribosomal protein</keyword>
<dbReference type="PANTHER" id="PTHR35534:SF1">
    <property type="entry name" value="LARGE RIBOSOMAL SUBUNIT PROTEIN BL32"/>
    <property type="match status" value="1"/>
</dbReference>
<dbReference type="Gene3D" id="1.20.5.640">
    <property type="entry name" value="Single helix bin"/>
    <property type="match status" value="1"/>
</dbReference>
<evidence type="ECO:0000256" key="3">
    <source>
        <dbReference type="ARBA" id="ARBA00023274"/>
    </source>
</evidence>
<evidence type="ECO:0000256" key="4">
    <source>
        <dbReference type="ARBA" id="ARBA00035178"/>
    </source>
</evidence>
<comment type="caution">
    <text evidence="8">The sequence shown here is derived from an EMBL/GenBank/DDBJ whole genome shotgun (WGS) entry which is preliminary data.</text>
</comment>
<dbReference type="GO" id="GO:0003735">
    <property type="term" value="F:structural constituent of ribosome"/>
    <property type="evidence" value="ECO:0007669"/>
    <property type="project" value="InterPro"/>
</dbReference>
<dbReference type="HAMAP" id="MF_00340">
    <property type="entry name" value="Ribosomal_bL32"/>
    <property type="match status" value="1"/>
</dbReference>
<comment type="similarity">
    <text evidence="1 5">Belongs to the bacterial ribosomal protein bL32 family.</text>
</comment>
<dbReference type="GO" id="GO:0015934">
    <property type="term" value="C:large ribosomal subunit"/>
    <property type="evidence" value="ECO:0007669"/>
    <property type="project" value="InterPro"/>
</dbReference>
<reference evidence="7" key="2">
    <citation type="submission" date="2019-05" db="EMBL/GenBank/DDBJ databases">
        <authorList>
            <person name="Schuster J.A."/>
            <person name="Ehrmann M.A."/>
        </authorList>
    </citation>
    <scope>NUCLEOTIDE SEQUENCE</scope>
    <source>
        <strain evidence="7">TMW 1.2098</strain>
    </source>
</reference>
<evidence type="ECO:0000313" key="10">
    <source>
        <dbReference type="Proteomes" id="UP000436655"/>
    </source>
</evidence>
<dbReference type="Proteomes" id="UP000380386">
    <property type="component" value="Unassembled WGS sequence"/>
</dbReference>
<evidence type="ECO:0000256" key="2">
    <source>
        <dbReference type="ARBA" id="ARBA00022980"/>
    </source>
</evidence>
<dbReference type="InterPro" id="IPR044957">
    <property type="entry name" value="Ribosomal_bL32_bact"/>
</dbReference>
<proteinExistence type="inferred from homology"/>
<feature type="region of interest" description="Disordered" evidence="6">
    <location>
        <begin position="41"/>
        <end position="63"/>
    </location>
</feature>
<evidence type="ECO:0000313" key="9">
    <source>
        <dbReference type="Proteomes" id="UP000380386"/>
    </source>
</evidence>
<evidence type="ECO:0000313" key="7">
    <source>
        <dbReference type="EMBL" id="MQS44153.1"/>
    </source>
</evidence>
<dbReference type="OrthoDB" id="9812874at2"/>
<dbReference type="GO" id="GO:0006412">
    <property type="term" value="P:translation"/>
    <property type="evidence" value="ECO:0007669"/>
    <property type="project" value="UniProtKB-UniRule"/>
</dbReference>
<sequence length="63" mass="7240">MAVPKRKTSKQRKRQRRGHIKLNTPNMQFDVATGEYRLSHHVSPSGMYKGNKVIDDSNNTEEA</sequence>
<dbReference type="Proteomes" id="UP000436655">
    <property type="component" value="Unassembled WGS sequence"/>
</dbReference>
<keyword evidence="3 5" id="KW-0687">Ribonucleoprotein</keyword>
<evidence type="ECO:0000256" key="6">
    <source>
        <dbReference type="SAM" id="MobiDB-lite"/>
    </source>
</evidence>
<evidence type="ECO:0000256" key="5">
    <source>
        <dbReference type="HAMAP-Rule" id="MF_00340"/>
    </source>
</evidence>
<organism evidence="8 9">
    <name type="scientific">Companilactobacillus mishanensis</name>
    <dbReference type="NCBI Taxonomy" id="2486008"/>
    <lineage>
        <taxon>Bacteria</taxon>
        <taxon>Bacillati</taxon>
        <taxon>Bacillota</taxon>
        <taxon>Bacilli</taxon>
        <taxon>Lactobacillales</taxon>
        <taxon>Lactobacillaceae</taxon>
        <taxon>Companilactobacillus</taxon>
    </lineage>
</organism>
<evidence type="ECO:0000256" key="1">
    <source>
        <dbReference type="ARBA" id="ARBA00008560"/>
    </source>
</evidence>
<dbReference type="SUPFAM" id="SSF57829">
    <property type="entry name" value="Zn-binding ribosomal proteins"/>
    <property type="match status" value="1"/>
</dbReference>
<reference evidence="9 10" key="1">
    <citation type="journal article" date="2019" name="Syst. Appl. Microbiol.">
        <title>Polyphasic characterization of two novel Lactobacillus spp. isolated from blown salami packages: Description of Lactobacillus halodurans sp. nov. and Lactobacillus salsicarnum sp. nov.</title>
        <authorList>
            <person name="Schuster J.A."/>
            <person name="Klingl A."/>
            <person name="Vogel R.F."/>
            <person name="Ehrmann M.A."/>
        </authorList>
    </citation>
    <scope>NUCLEOTIDE SEQUENCE [LARGE SCALE GENOMIC DNA]</scope>
    <source>
        <strain evidence="7 10">TMW 1.2098</strain>
        <strain evidence="8 9">TMW 1.2118</strain>
    </source>
</reference>
<dbReference type="RefSeq" id="WP_125702748.1">
    <property type="nucleotide sequence ID" value="NZ_JBHTOO010000003.1"/>
</dbReference>
<dbReference type="EMBL" id="VDFN01000001">
    <property type="protein sequence ID" value="MQS44153.1"/>
    <property type="molecule type" value="Genomic_DNA"/>
</dbReference>
<dbReference type="NCBIfam" id="TIGR01031">
    <property type="entry name" value="rpmF_bact"/>
    <property type="match status" value="1"/>
</dbReference>
<accession>A0A5P0ZFA2</accession>
<dbReference type="Pfam" id="PF01783">
    <property type="entry name" value="Ribosomal_L32p"/>
    <property type="match status" value="1"/>
</dbReference>
<name>A0A5P0ZFA2_9LACO</name>